<dbReference type="PANTHER" id="PTHR10534">
    <property type="entry name" value="PYRIDOXAL KINASE"/>
    <property type="match status" value="1"/>
</dbReference>
<dbReference type="EC" id="2.7.1.35" evidence="1"/>
<name>C6LAV4_9FIRM</name>
<dbReference type="Proteomes" id="UP000005561">
    <property type="component" value="Unassembled WGS sequence"/>
</dbReference>
<dbReference type="InterPro" id="IPR029056">
    <property type="entry name" value="Ribokinase-like"/>
</dbReference>
<dbReference type="eggNOG" id="COG2240">
    <property type="taxonomic scope" value="Bacteria"/>
</dbReference>
<dbReference type="InterPro" id="IPR013749">
    <property type="entry name" value="PM/HMP-P_kinase-1"/>
</dbReference>
<keyword evidence="2" id="KW-0808">Transferase</keyword>
<organism evidence="7 8">
    <name type="scientific">Marvinbryantia formatexigens DSM 14469</name>
    <dbReference type="NCBI Taxonomy" id="478749"/>
    <lineage>
        <taxon>Bacteria</taxon>
        <taxon>Bacillati</taxon>
        <taxon>Bacillota</taxon>
        <taxon>Clostridia</taxon>
        <taxon>Lachnospirales</taxon>
        <taxon>Lachnospiraceae</taxon>
        <taxon>Marvinbryantia</taxon>
    </lineage>
</organism>
<evidence type="ECO:0000256" key="1">
    <source>
        <dbReference type="ARBA" id="ARBA00012104"/>
    </source>
</evidence>
<proteinExistence type="predicted"/>
<dbReference type="InterPro" id="IPR004625">
    <property type="entry name" value="PyrdxlKinase"/>
</dbReference>
<dbReference type="NCBIfam" id="NF005491">
    <property type="entry name" value="PRK07105.1"/>
    <property type="match status" value="1"/>
</dbReference>
<keyword evidence="4 7" id="KW-0418">Kinase</keyword>
<sequence length="276" mass="30795">MGYKGRQKKIAVINDMSGFGRCSIAVSLPVISKLKVQCCPLPTAIFSNHTGYEHYFFDDYTAKMPEYIKNWKLLGLEFSGIYSGFLGSEEQIGIVERFIREFSTEQTLVIIDPVMGDHGKAYATYTPQLCDSMKRLVQYADILTPNLTEACILTDTSYKEKWQKKEIREMVAKLRKMGPSRVVITGIVQGGYIANYVCDESGCDHFLRTIRVGTQRCGTGDLFASIIAADAVNGVDFAVSVKKASNFVKKCIEKSIELEIPVTDGVAFEEILDTLK</sequence>
<evidence type="ECO:0000256" key="5">
    <source>
        <dbReference type="ARBA" id="ARBA00022840"/>
    </source>
</evidence>
<dbReference type="GO" id="GO:0009443">
    <property type="term" value="P:pyridoxal 5'-phosphate salvage"/>
    <property type="evidence" value="ECO:0007669"/>
    <property type="project" value="InterPro"/>
</dbReference>
<dbReference type="AlphaFoldDB" id="C6LAV4"/>
<dbReference type="GO" id="GO:0008478">
    <property type="term" value="F:pyridoxal kinase activity"/>
    <property type="evidence" value="ECO:0007669"/>
    <property type="project" value="UniProtKB-EC"/>
</dbReference>
<dbReference type="SUPFAM" id="SSF53613">
    <property type="entry name" value="Ribokinase-like"/>
    <property type="match status" value="1"/>
</dbReference>
<dbReference type="CDD" id="cd01173">
    <property type="entry name" value="pyridoxal_pyridoxamine_kinase"/>
    <property type="match status" value="1"/>
</dbReference>
<protein>
    <recommendedName>
        <fullName evidence="1">pyridoxal kinase</fullName>
        <ecNumber evidence="1">2.7.1.35</ecNumber>
    </recommendedName>
</protein>
<reference evidence="7" key="1">
    <citation type="submission" date="2009-07" db="EMBL/GenBank/DDBJ databases">
        <authorList>
            <person name="Weinstock G."/>
            <person name="Sodergren E."/>
            <person name="Clifton S."/>
            <person name="Fulton L."/>
            <person name="Fulton B."/>
            <person name="Courtney L."/>
            <person name="Fronick C."/>
            <person name="Harrison M."/>
            <person name="Strong C."/>
            <person name="Farmer C."/>
            <person name="Delahaunty K."/>
            <person name="Markovic C."/>
            <person name="Hall O."/>
            <person name="Minx P."/>
            <person name="Tomlinson C."/>
            <person name="Mitreva M."/>
            <person name="Nelson J."/>
            <person name="Hou S."/>
            <person name="Wollam A."/>
            <person name="Pepin K.H."/>
            <person name="Johnson M."/>
            <person name="Bhonagiri V."/>
            <person name="Nash W.E."/>
            <person name="Warren W."/>
            <person name="Chinwalla A."/>
            <person name="Mardis E.R."/>
            <person name="Wilson R.K."/>
        </authorList>
    </citation>
    <scope>NUCLEOTIDE SEQUENCE [LARGE SCALE GENOMIC DNA]</scope>
    <source>
        <strain evidence="7">DSM 14469</strain>
    </source>
</reference>
<dbReference type="Pfam" id="PF08543">
    <property type="entry name" value="Phos_pyr_kin"/>
    <property type="match status" value="1"/>
</dbReference>
<evidence type="ECO:0000256" key="3">
    <source>
        <dbReference type="ARBA" id="ARBA00022741"/>
    </source>
</evidence>
<dbReference type="GO" id="GO:0005524">
    <property type="term" value="F:ATP binding"/>
    <property type="evidence" value="ECO:0007669"/>
    <property type="project" value="UniProtKB-KW"/>
</dbReference>
<evidence type="ECO:0000256" key="4">
    <source>
        <dbReference type="ARBA" id="ARBA00022777"/>
    </source>
</evidence>
<dbReference type="RefSeq" id="WP_006860546.1">
    <property type="nucleotide sequence ID" value="NZ_ACCL02000003.1"/>
</dbReference>
<comment type="caution">
    <text evidence="7">The sequence shown here is derived from an EMBL/GenBank/DDBJ whole genome shotgun (WGS) entry which is preliminary data.</text>
</comment>
<keyword evidence="8" id="KW-1185">Reference proteome</keyword>
<evidence type="ECO:0000259" key="6">
    <source>
        <dbReference type="Pfam" id="PF08543"/>
    </source>
</evidence>
<dbReference type="Gene3D" id="3.40.1190.20">
    <property type="match status" value="1"/>
</dbReference>
<keyword evidence="3" id="KW-0547">Nucleotide-binding</keyword>
<feature type="domain" description="Pyridoxamine kinase/Phosphomethylpyrimidine kinase" evidence="6">
    <location>
        <begin position="73"/>
        <end position="258"/>
    </location>
</feature>
<evidence type="ECO:0000256" key="2">
    <source>
        <dbReference type="ARBA" id="ARBA00022679"/>
    </source>
</evidence>
<keyword evidence="5" id="KW-0067">ATP-binding</keyword>
<accession>C6LAV4</accession>
<evidence type="ECO:0000313" key="8">
    <source>
        <dbReference type="Proteomes" id="UP000005561"/>
    </source>
</evidence>
<dbReference type="OrthoDB" id="9800808at2"/>
<dbReference type="PANTHER" id="PTHR10534:SF2">
    <property type="entry name" value="PYRIDOXAL KINASE"/>
    <property type="match status" value="1"/>
</dbReference>
<dbReference type="STRING" id="168384.SAMN05660368_01242"/>
<dbReference type="GO" id="GO:0005829">
    <property type="term" value="C:cytosol"/>
    <property type="evidence" value="ECO:0007669"/>
    <property type="project" value="TreeGrafter"/>
</dbReference>
<dbReference type="EMBL" id="ACCL02000003">
    <property type="protein sequence ID" value="EET62085.1"/>
    <property type="molecule type" value="Genomic_DNA"/>
</dbReference>
<evidence type="ECO:0000313" key="7">
    <source>
        <dbReference type="EMBL" id="EET62085.1"/>
    </source>
</evidence>
<gene>
    <name evidence="7" type="ORF">BRYFOR_05748</name>
</gene>